<dbReference type="GO" id="GO:0004519">
    <property type="term" value="F:endonuclease activity"/>
    <property type="evidence" value="ECO:0007669"/>
    <property type="project" value="InterPro"/>
</dbReference>
<dbReference type="InterPro" id="IPR002711">
    <property type="entry name" value="HNH"/>
</dbReference>
<gene>
    <name evidence="2" type="ordered locus">SH1757</name>
</gene>
<dbReference type="eggNOG" id="COG3440">
    <property type="taxonomic scope" value="Bacteria"/>
</dbReference>
<dbReference type="CDD" id="cd00085">
    <property type="entry name" value="HNHc"/>
    <property type="match status" value="1"/>
</dbReference>
<feature type="domain" description="HNH nuclease" evidence="1">
    <location>
        <begin position="225"/>
        <end position="278"/>
    </location>
</feature>
<organism evidence="2 3">
    <name type="scientific">Staphylococcus haemolyticus (strain JCSC1435)</name>
    <dbReference type="NCBI Taxonomy" id="279808"/>
    <lineage>
        <taxon>Bacteria</taxon>
        <taxon>Bacillati</taxon>
        <taxon>Bacillota</taxon>
        <taxon>Bacilli</taxon>
        <taxon>Bacillales</taxon>
        <taxon>Staphylococcaceae</taxon>
        <taxon>Staphylococcus</taxon>
    </lineage>
</organism>
<proteinExistence type="predicted"/>
<reference evidence="2 3" key="1">
    <citation type="journal article" date="2005" name="J. Bacteriol.">
        <title>Whole-genome sequencing of Staphylococcus haemolyticus uncovers the extreme plasticity of its genome and the evolution of human-colonizing staphylococcal species.</title>
        <authorList>
            <person name="Takeuchi F."/>
            <person name="Watanabe S."/>
            <person name="Baba T."/>
            <person name="Yuzawa H."/>
            <person name="Ito T."/>
            <person name="Morimoto Y."/>
            <person name="Kuroda M."/>
            <person name="Cui L."/>
            <person name="Takahashi M."/>
            <person name="Ankai A."/>
            <person name="Baba S."/>
            <person name="Fukui S."/>
            <person name="Lee J.C."/>
            <person name="Hiramatsu K."/>
        </authorList>
    </citation>
    <scope>NUCLEOTIDE SEQUENCE [LARGE SCALE GENOMIC DNA]</scope>
    <source>
        <strain evidence="2 3">JCSC1435</strain>
    </source>
</reference>
<dbReference type="Proteomes" id="UP000000543">
    <property type="component" value="Chromosome"/>
</dbReference>
<dbReference type="AlphaFoldDB" id="Q4L5K9"/>
<dbReference type="SMART" id="SM00507">
    <property type="entry name" value="HNHc"/>
    <property type="match status" value="1"/>
</dbReference>
<dbReference type="KEGG" id="sha:SH1757"/>
<name>Q4L5K9_STAHJ</name>
<dbReference type="EMBL" id="AP006716">
    <property type="protein sequence ID" value="BAE05066.1"/>
    <property type="molecule type" value="Genomic_DNA"/>
</dbReference>
<dbReference type="Pfam" id="PF01844">
    <property type="entry name" value="HNH"/>
    <property type="match status" value="1"/>
</dbReference>
<dbReference type="RefSeq" id="WP_011276040.1">
    <property type="nucleotide sequence ID" value="NC_007168.1"/>
</dbReference>
<dbReference type="OrthoDB" id="9811997at2"/>
<evidence type="ECO:0000313" key="2">
    <source>
        <dbReference type="EMBL" id="BAE05066.1"/>
    </source>
</evidence>
<evidence type="ECO:0000313" key="3">
    <source>
        <dbReference type="Proteomes" id="UP000000543"/>
    </source>
</evidence>
<dbReference type="HOGENOM" id="CLU_905006_0_0_9"/>
<dbReference type="GO" id="GO:0008270">
    <property type="term" value="F:zinc ion binding"/>
    <property type="evidence" value="ECO:0007669"/>
    <property type="project" value="InterPro"/>
</dbReference>
<dbReference type="Gene3D" id="1.10.30.50">
    <property type="match status" value="1"/>
</dbReference>
<protein>
    <recommendedName>
        <fullName evidence="1">HNH nuclease domain-containing protein</fullName>
    </recommendedName>
</protein>
<dbReference type="GO" id="GO:0003676">
    <property type="term" value="F:nucleic acid binding"/>
    <property type="evidence" value="ECO:0007669"/>
    <property type="project" value="InterPro"/>
</dbReference>
<evidence type="ECO:0000259" key="1">
    <source>
        <dbReference type="SMART" id="SM00507"/>
    </source>
</evidence>
<sequence>MAKKWTHQIFVDKVYELVGDEFEVRSQYENNENKILMYHVECGREFYIRPADFKRRKRCSLCNGKFKKTTKQFKEQVKKLSNDEYEILSEYINDAKHVKLKHKKCGYEWRGTPSHFMQGRRCPKCAGNLKKTTEQFKKELEEMYNGEYELISEYNGAHSKVVIKHNSPVCNYSHYNTAPTDILSGKRCPKCDVINRSGENHWKYNPLLTPQDRMKRDMQNGKIRIWRLKIFERDNFTCDICKKRGNDLNAHHLNSWDAYVSERYKLENGVTLCAECHSNFHKRYGYGNNTVNQYLEYKTSLV</sequence>
<accession>Q4L5K9</accession>
<dbReference type="InterPro" id="IPR003615">
    <property type="entry name" value="HNH_nuc"/>
</dbReference>